<dbReference type="Pfam" id="PF13588">
    <property type="entry name" value="HSDR_N_2"/>
    <property type="match status" value="1"/>
</dbReference>
<dbReference type="OrthoDB" id="570928at2"/>
<feature type="domain" description="TerD" evidence="1">
    <location>
        <begin position="12"/>
        <end position="75"/>
    </location>
</feature>
<keyword evidence="4" id="KW-1185">Reference proteome</keyword>
<dbReference type="Pfam" id="PF02342">
    <property type="entry name" value="TerD"/>
    <property type="match status" value="1"/>
</dbReference>
<proteinExistence type="predicted"/>
<dbReference type="KEGG" id="ntt:TAO_0070"/>
<evidence type="ECO:0000313" key="4">
    <source>
        <dbReference type="Proteomes" id="UP000243679"/>
    </source>
</evidence>
<reference evidence="3 4" key="1">
    <citation type="journal article" date="2017" name="ISME J.">
        <title>An acid-tolerant ammonia-oxidizing ?-proteobacterium from soil.</title>
        <authorList>
            <person name="Hayatsu M."/>
            <person name="Tago K."/>
            <person name="Uchiyama I."/>
            <person name="Toyoda A."/>
            <person name="Wang Y."/>
            <person name="Shimomura Y."/>
            <person name="Okubo T."/>
            <person name="Kurisu F."/>
            <person name="Hirono Y."/>
            <person name="Nonaka K."/>
            <person name="Akiyama H."/>
            <person name="Itoh T."/>
            <person name="Takami H."/>
        </authorList>
    </citation>
    <scope>NUCLEOTIDE SEQUENCE [LARGE SCALE GENOMIC DNA]</scope>
    <source>
        <strain evidence="3 4">TAO100</strain>
    </source>
</reference>
<protein>
    <submittedName>
        <fullName evidence="3">Stress protein</fullName>
    </submittedName>
</protein>
<dbReference type="EMBL" id="AP014836">
    <property type="protein sequence ID" value="BAW79440.1"/>
    <property type="molecule type" value="Genomic_DNA"/>
</dbReference>
<dbReference type="InterPro" id="IPR029464">
    <property type="entry name" value="HSDR_N"/>
</dbReference>
<dbReference type="Proteomes" id="UP000243679">
    <property type="component" value="Chromosome"/>
</dbReference>
<name>A0A1Q2SK06_9GAMM</name>
<feature type="domain" description="Type I restriction enzyme R protein N-terminal" evidence="2">
    <location>
        <begin position="138"/>
        <end position="235"/>
    </location>
</feature>
<evidence type="ECO:0000313" key="3">
    <source>
        <dbReference type="EMBL" id="BAW79440.1"/>
    </source>
</evidence>
<dbReference type="Gene3D" id="2.60.60.30">
    <property type="entry name" value="sav2460 like domains"/>
    <property type="match status" value="1"/>
</dbReference>
<dbReference type="CDD" id="cd06974">
    <property type="entry name" value="TerD_like"/>
    <property type="match status" value="1"/>
</dbReference>
<gene>
    <name evidence="3" type="ORF">TAO_0070</name>
</gene>
<evidence type="ECO:0000259" key="2">
    <source>
        <dbReference type="Pfam" id="PF13588"/>
    </source>
</evidence>
<accession>A0A1Q2SK06</accession>
<dbReference type="AlphaFoldDB" id="A0A1Q2SK06"/>
<dbReference type="InterPro" id="IPR003325">
    <property type="entry name" value="TerD"/>
</dbReference>
<organism evidence="3 4">
    <name type="scientific">Candidatus Nitrosoglobus terrae</name>
    <dbReference type="NCBI Taxonomy" id="1630141"/>
    <lineage>
        <taxon>Bacteria</taxon>
        <taxon>Pseudomonadati</taxon>
        <taxon>Pseudomonadota</taxon>
        <taxon>Gammaproteobacteria</taxon>
        <taxon>Chromatiales</taxon>
        <taxon>Chromatiaceae</taxon>
        <taxon>Candidatus Nitrosoglobus</taxon>
    </lineage>
</organism>
<sequence>MNNSHQSLKDILESLTLRIVCNNNILAQYQHQLIDNIENEAALILGEIYRHEQGLKFRAVSQGFVGGQRALAEHFGAEIKEGDLKENEIALQELQEKLARQFPQEVIDEQRIVIREKFEAQLPIIKRAFEENWNGASTRRILNRLLEDALGYRIEETPDEPQINNNKNGRERADYILSVGEGDAIVIEAKRINSKLQGNEEAQIITYRIQSEIKWVLLTNVISWKLYEITTTDNKKVARLFLAVLISLGNRYLLVPISLKDS</sequence>
<evidence type="ECO:0000259" key="1">
    <source>
        <dbReference type="Pfam" id="PF02342"/>
    </source>
</evidence>